<organism evidence="1 2">
    <name type="scientific">Meloidogyne enterolobii</name>
    <name type="common">Root-knot nematode worm</name>
    <name type="synonym">Meloidogyne mayaguensis</name>
    <dbReference type="NCBI Taxonomy" id="390850"/>
    <lineage>
        <taxon>Eukaryota</taxon>
        <taxon>Metazoa</taxon>
        <taxon>Ecdysozoa</taxon>
        <taxon>Nematoda</taxon>
        <taxon>Chromadorea</taxon>
        <taxon>Rhabditida</taxon>
        <taxon>Tylenchina</taxon>
        <taxon>Tylenchomorpha</taxon>
        <taxon>Tylenchoidea</taxon>
        <taxon>Meloidogynidae</taxon>
        <taxon>Meloidogyninae</taxon>
        <taxon>Meloidogyne</taxon>
    </lineage>
</organism>
<proteinExistence type="predicted"/>
<name>A0A6V7XV87_MELEN</name>
<dbReference type="Proteomes" id="UP000580250">
    <property type="component" value="Unassembled WGS sequence"/>
</dbReference>
<sequence length="61" mass="7140">MHQRIILIGFNILEDCLLKINQKEVFLENLGTKFVSDLGTFSSYNKWIKSEYSQVDKLDES</sequence>
<dbReference type="AlphaFoldDB" id="A0A6V7XV87"/>
<reference evidence="1 2" key="1">
    <citation type="submission" date="2020-08" db="EMBL/GenBank/DDBJ databases">
        <authorList>
            <person name="Koutsovoulos G."/>
            <person name="Danchin GJ E."/>
        </authorList>
    </citation>
    <scope>NUCLEOTIDE SEQUENCE [LARGE SCALE GENOMIC DNA]</scope>
</reference>
<protein>
    <submittedName>
        <fullName evidence="1">Uncharacterized protein</fullName>
    </submittedName>
</protein>
<accession>A0A6V7XV87</accession>
<comment type="caution">
    <text evidence="1">The sequence shown here is derived from an EMBL/GenBank/DDBJ whole genome shotgun (WGS) entry which is preliminary data.</text>
</comment>
<gene>
    <name evidence="1" type="ORF">MENT_LOCUS56886</name>
</gene>
<evidence type="ECO:0000313" key="1">
    <source>
        <dbReference type="EMBL" id="CAD2203214.1"/>
    </source>
</evidence>
<evidence type="ECO:0000313" key="2">
    <source>
        <dbReference type="Proteomes" id="UP000580250"/>
    </source>
</evidence>
<dbReference type="EMBL" id="CAJEWN010002344">
    <property type="protein sequence ID" value="CAD2203214.1"/>
    <property type="molecule type" value="Genomic_DNA"/>
</dbReference>